<reference evidence="2" key="1">
    <citation type="journal article" date="2022" name="Int. J. Mol. Sci.">
        <title>Draft Genome of Tanacetum Coccineum: Genomic Comparison of Closely Related Tanacetum-Family Plants.</title>
        <authorList>
            <person name="Yamashiro T."/>
            <person name="Shiraishi A."/>
            <person name="Nakayama K."/>
            <person name="Satake H."/>
        </authorList>
    </citation>
    <scope>NUCLEOTIDE SEQUENCE</scope>
</reference>
<feature type="region of interest" description="Disordered" evidence="1">
    <location>
        <begin position="19"/>
        <end position="78"/>
    </location>
</feature>
<comment type="caution">
    <text evidence="2">The sequence shown here is derived from an EMBL/GenBank/DDBJ whole genome shotgun (WGS) entry which is preliminary data.</text>
</comment>
<dbReference type="EMBL" id="BQNB010014836">
    <property type="protein sequence ID" value="GJT32960.1"/>
    <property type="molecule type" value="Genomic_DNA"/>
</dbReference>
<keyword evidence="3" id="KW-1185">Reference proteome</keyword>
<evidence type="ECO:0000256" key="1">
    <source>
        <dbReference type="SAM" id="MobiDB-lite"/>
    </source>
</evidence>
<name>A0ABQ5D0S8_9ASTR</name>
<sequence length="150" mass="16975">MQPLAFVAAMLLHNLDPYYQAPKSHKPYAPTSKQSSSTRSNASSKFKGKEIAKPITPQSESASEEDSDPEQAQRDNMQKNLALITMYFKNIYKPINNNLRTSSNSRNKNVDTSLRYKNDDQTRQFRNQRTVTIVGSRESVGSQVVTPDNF</sequence>
<protein>
    <submittedName>
        <fullName evidence="2">Uncharacterized protein</fullName>
    </submittedName>
</protein>
<evidence type="ECO:0000313" key="2">
    <source>
        <dbReference type="EMBL" id="GJT32960.1"/>
    </source>
</evidence>
<proteinExistence type="predicted"/>
<dbReference type="Proteomes" id="UP001151760">
    <property type="component" value="Unassembled WGS sequence"/>
</dbReference>
<evidence type="ECO:0000313" key="3">
    <source>
        <dbReference type="Proteomes" id="UP001151760"/>
    </source>
</evidence>
<reference evidence="2" key="2">
    <citation type="submission" date="2022-01" db="EMBL/GenBank/DDBJ databases">
        <authorList>
            <person name="Yamashiro T."/>
            <person name="Shiraishi A."/>
            <person name="Satake H."/>
            <person name="Nakayama K."/>
        </authorList>
    </citation>
    <scope>NUCLEOTIDE SEQUENCE</scope>
</reference>
<accession>A0ABQ5D0S8</accession>
<organism evidence="2 3">
    <name type="scientific">Tanacetum coccineum</name>
    <dbReference type="NCBI Taxonomy" id="301880"/>
    <lineage>
        <taxon>Eukaryota</taxon>
        <taxon>Viridiplantae</taxon>
        <taxon>Streptophyta</taxon>
        <taxon>Embryophyta</taxon>
        <taxon>Tracheophyta</taxon>
        <taxon>Spermatophyta</taxon>
        <taxon>Magnoliopsida</taxon>
        <taxon>eudicotyledons</taxon>
        <taxon>Gunneridae</taxon>
        <taxon>Pentapetalae</taxon>
        <taxon>asterids</taxon>
        <taxon>campanulids</taxon>
        <taxon>Asterales</taxon>
        <taxon>Asteraceae</taxon>
        <taxon>Asteroideae</taxon>
        <taxon>Anthemideae</taxon>
        <taxon>Anthemidinae</taxon>
        <taxon>Tanacetum</taxon>
    </lineage>
</organism>
<feature type="compositionally biased region" description="Polar residues" evidence="1">
    <location>
        <begin position="31"/>
        <end position="44"/>
    </location>
</feature>
<gene>
    <name evidence="2" type="ORF">Tco_0923379</name>
</gene>